<dbReference type="EMBL" id="BAABHC010000024">
    <property type="protein sequence ID" value="GAA4439515.1"/>
    <property type="molecule type" value="Genomic_DNA"/>
</dbReference>
<evidence type="ECO:0000313" key="1">
    <source>
        <dbReference type="EMBL" id="GAA4439515.1"/>
    </source>
</evidence>
<protein>
    <submittedName>
        <fullName evidence="1">Uncharacterized protein</fullName>
    </submittedName>
</protein>
<name>A0ABP8M0I6_9BACT</name>
<accession>A0ABP8M0I6</accession>
<organism evidence="1 2">
    <name type="scientific">Pontibacter saemangeumensis</name>
    <dbReference type="NCBI Taxonomy" id="1084525"/>
    <lineage>
        <taxon>Bacteria</taxon>
        <taxon>Pseudomonadati</taxon>
        <taxon>Bacteroidota</taxon>
        <taxon>Cytophagia</taxon>
        <taxon>Cytophagales</taxon>
        <taxon>Hymenobacteraceae</taxon>
        <taxon>Pontibacter</taxon>
    </lineage>
</organism>
<sequence>MAINKAIVAQISISLLMDLPSIQKNKINGATKQKYDALPFVNENVPEGRK</sequence>
<evidence type="ECO:0000313" key="2">
    <source>
        <dbReference type="Proteomes" id="UP001500552"/>
    </source>
</evidence>
<comment type="caution">
    <text evidence="1">The sequence shown here is derived from an EMBL/GenBank/DDBJ whole genome shotgun (WGS) entry which is preliminary data.</text>
</comment>
<reference evidence="2" key="1">
    <citation type="journal article" date="2019" name="Int. J. Syst. Evol. Microbiol.">
        <title>The Global Catalogue of Microorganisms (GCM) 10K type strain sequencing project: providing services to taxonomists for standard genome sequencing and annotation.</title>
        <authorList>
            <consortium name="The Broad Institute Genomics Platform"/>
            <consortium name="The Broad Institute Genome Sequencing Center for Infectious Disease"/>
            <person name="Wu L."/>
            <person name="Ma J."/>
        </authorList>
    </citation>
    <scope>NUCLEOTIDE SEQUENCE [LARGE SCALE GENOMIC DNA]</scope>
    <source>
        <strain evidence="2">JCM 17926</strain>
    </source>
</reference>
<proteinExistence type="predicted"/>
<dbReference type="Proteomes" id="UP001500552">
    <property type="component" value="Unassembled WGS sequence"/>
</dbReference>
<keyword evidence="2" id="KW-1185">Reference proteome</keyword>
<gene>
    <name evidence="1" type="ORF">GCM10023188_35940</name>
</gene>